<proteinExistence type="predicted"/>
<sequence length="91" mass="10221">MKHSPSHGLFWGVACITFLLLDTPYPSFAQDGNASKLTEYFRSIRSPQGNWFPTDTPPYTENLEGGVFYIEGLTMPFCNMFGCEMGDTNQP</sequence>
<reference evidence="2 3" key="1">
    <citation type="journal article" date="2019" name="Sci. Rep.">
        <title>Orb-weaving spider Araneus ventricosus genome elucidates the spidroin gene catalogue.</title>
        <authorList>
            <person name="Kono N."/>
            <person name="Nakamura H."/>
            <person name="Ohtoshi R."/>
            <person name="Moran D.A.P."/>
            <person name="Shinohara A."/>
            <person name="Yoshida Y."/>
            <person name="Fujiwara M."/>
            <person name="Mori M."/>
            <person name="Tomita M."/>
            <person name="Arakawa K."/>
        </authorList>
    </citation>
    <scope>NUCLEOTIDE SEQUENCE [LARGE SCALE GENOMIC DNA]</scope>
</reference>
<comment type="caution">
    <text evidence="2">The sequence shown here is derived from an EMBL/GenBank/DDBJ whole genome shotgun (WGS) entry which is preliminary data.</text>
</comment>
<protein>
    <submittedName>
        <fullName evidence="2">Uncharacterized protein</fullName>
    </submittedName>
</protein>
<evidence type="ECO:0000313" key="2">
    <source>
        <dbReference type="EMBL" id="GBN55798.1"/>
    </source>
</evidence>
<dbReference type="OrthoDB" id="6434058at2759"/>
<feature type="chain" id="PRO_5021409330" evidence="1">
    <location>
        <begin position="30"/>
        <end position="91"/>
    </location>
</feature>
<gene>
    <name evidence="2" type="ORF">AVEN_199324_1</name>
</gene>
<name>A0A4Y2PV56_ARAVE</name>
<dbReference type="EMBL" id="BGPR01012383">
    <property type="protein sequence ID" value="GBN55798.1"/>
    <property type="molecule type" value="Genomic_DNA"/>
</dbReference>
<evidence type="ECO:0000256" key="1">
    <source>
        <dbReference type="SAM" id="SignalP"/>
    </source>
</evidence>
<dbReference type="Proteomes" id="UP000499080">
    <property type="component" value="Unassembled WGS sequence"/>
</dbReference>
<organism evidence="2 3">
    <name type="scientific">Araneus ventricosus</name>
    <name type="common">Orbweaver spider</name>
    <name type="synonym">Epeira ventricosa</name>
    <dbReference type="NCBI Taxonomy" id="182803"/>
    <lineage>
        <taxon>Eukaryota</taxon>
        <taxon>Metazoa</taxon>
        <taxon>Ecdysozoa</taxon>
        <taxon>Arthropoda</taxon>
        <taxon>Chelicerata</taxon>
        <taxon>Arachnida</taxon>
        <taxon>Araneae</taxon>
        <taxon>Araneomorphae</taxon>
        <taxon>Entelegynae</taxon>
        <taxon>Araneoidea</taxon>
        <taxon>Araneidae</taxon>
        <taxon>Araneus</taxon>
    </lineage>
</organism>
<dbReference type="AlphaFoldDB" id="A0A4Y2PV56"/>
<accession>A0A4Y2PV56</accession>
<evidence type="ECO:0000313" key="3">
    <source>
        <dbReference type="Proteomes" id="UP000499080"/>
    </source>
</evidence>
<feature type="signal peptide" evidence="1">
    <location>
        <begin position="1"/>
        <end position="29"/>
    </location>
</feature>
<feature type="non-terminal residue" evidence="2">
    <location>
        <position position="91"/>
    </location>
</feature>
<keyword evidence="1" id="KW-0732">Signal</keyword>
<keyword evidence="3" id="KW-1185">Reference proteome</keyword>
<dbReference type="PROSITE" id="PS51257">
    <property type="entry name" value="PROKAR_LIPOPROTEIN"/>
    <property type="match status" value="1"/>
</dbReference>